<dbReference type="PANTHER" id="PTHR43283">
    <property type="entry name" value="BETA-LACTAMASE-RELATED"/>
    <property type="match status" value="1"/>
</dbReference>
<gene>
    <name evidence="2" type="ORF">DIURU_001604</name>
</gene>
<organism evidence="2 3">
    <name type="scientific">Diutina rugosa</name>
    <name type="common">Yeast</name>
    <name type="synonym">Candida rugosa</name>
    <dbReference type="NCBI Taxonomy" id="5481"/>
    <lineage>
        <taxon>Eukaryota</taxon>
        <taxon>Fungi</taxon>
        <taxon>Dikarya</taxon>
        <taxon>Ascomycota</taxon>
        <taxon>Saccharomycotina</taxon>
        <taxon>Pichiomycetes</taxon>
        <taxon>Debaryomycetaceae</taxon>
        <taxon>Diutina</taxon>
    </lineage>
</organism>
<reference evidence="2 3" key="1">
    <citation type="submission" date="2019-07" db="EMBL/GenBank/DDBJ databases">
        <title>Genome assembly of two rare yeast pathogens: Diutina rugosa and Trichomonascus ciferrii.</title>
        <authorList>
            <person name="Mixao V."/>
            <person name="Saus E."/>
            <person name="Hansen A."/>
            <person name="Lass-Flor C."/>
            <person name="Gabaldon T."/>
        </authorList>
    </citation>
    <scope>NUCLEOTIDE SEQUENCE [LARGE SCALE GENOMIC DNA]</scope>
    <source>
        <strain evidence="2 3">CBS 613</strain>
    </source>
</reference>
<dbReference type="InterPro" id="IPR050789">
    <property type="entry name" value="Diverse_Enzym_Activities"/>
</dbReference>
<name>A0A642UT83_DIURU</name>
<dbReference type="InterPro" id="IPR001466">
    <property type="entry name" value="Beta-lactam-related"/>
</dbReference>
<evidence type="ECO:0000313" key="3">
    <source>
        <dbReference type="Proteomes" id="UP000449547"/>
    </source>
</evidence>
<dbReference type="RefSeq" id="XP_034013562.1">
    <property type="nucleotide sequence ID" value="XM_034154166.1"/>
</dbReference>
<accession>A0A642UT83</accession>
<evidence type="ECO:0000259" key="1">
    <source>
        <dbReference type="Pfam" id="PF00144"/>
    </source>
</evidence>
<dbReference type="AlphaFoldDB" id="A0A642UT83"/>
<dbReference type="VEuPathDB" id="FungiDB:DIURU_001604"/>
<dbReference type="OMA" id="DKACEDQ"/>
<comment type="caution">
    <text evidence="2">The sequence shown here is derived from an EMBL/GenBank/DDBJ whole genome shotgun (WGS) entry which is preliminary data.</text>
</comment>
<sequence>MEPRASKKLSRHTKKLVERITSGKSPLINAVVAGVTTTDKTEFIHGHGLRDMNDPSSVVRDDDQFCLYSCTKSMTAMAALILYERGQLRLDVPVNNYLPMIDEIGKIDRGQVNKDDGSFIYPPERPVNKVTVRQLMLHTAGFSYAFLSKDYFRLAQGKFLGDSTVNPTRAFFTTSNIPLLFEPGTQWMYGYNIDWLGLVIEEVSGQRLGEFLHDNVYSKAGMVDTTFHLHDTSRLIKIHKRAPGTKKVTMMNAYQAPRDPPQDMGGQGGFSTVEDYLKFIRIWLNYGTSPDTGANILSRATVEYAIHNHLPPGIRVDFSNIEGVNLPKGLIADGFTLTGNAYNTTNYATGRPKGSIYWSGFANLYYWIDFTNGVGGFWAEQLMPFGDLYSILNYIDFEKSVYEAVKSKAKI</sequence>
<keyword evidence="3" id="KW-1185">Reference proteome</keyword>
<feature type="domain" description="Beta-lactamase-related" evidence="1">
    <location>
        <begin position="30"/>
        <end position="377"/>
    </location>
</feature>
<dbReference type="PANTHER" id="PTHR43283:SF3">
    <property type="entry name" value="BETA-LACTAMASE FAMILY PROTEIN (AFU_ORTHOLOGUE AFUA_5G07500)"/>
    <property type="match status" value="1"/>
</dbReference>
<dbReference type="Proteomes" id="UP000449547">
    <property type="component" value="Unassembled WGS sequence"/>
</dbReference>
<dbReference type="OrthoDB" id="428260at2759"/>
<dbReference type="Gene3D" id="3.40.710.10">
    <property type="entry name" value="DD-peptidase/beta-lactamase superfamily"/>
    <property type="match status" value="1"/>
</dbReference>
<proteinExistence type="predicted"/>
<dbReference type="Pfam" id="PF00144">
    <property type="entry name" value="Beta-lactamase"/>
    <property type="match status" value="1"/>
</dbReference>
<dbReference type="GeneID" id="54780257"/>
<dbReference type="SUPFAM" id="SSF56601">
    <property type="entry name" value="beta-lactamase/transpeptidase-like"/>
    <property type="match status" value="1"/>
</dbReference>
<dbReference type="InterPro" id="IPR012338">
    <property type="entry name" value="Beta-lactam/transpept-like"/>
</dbReference>
<protein>
    <recommendedName>
        <fullName evidence="1">Beta-lactamase-related domain-containing protein</fullName>
    </recommendedName>
</protein>
<evidence type="ECO:0000313" key="2">
    <source>
        <dbReference type="EMBL" id="KAA8905176.1"/>
    </source>
</evidence>
<dbReference type="EMBL" id="SWFT01000050">
    <property type="protein sequence ID" value="KAA8905176.1"/>
    <property type="molecule type" value="Genomic_DNA"/>
</dbReference>